<protein>
    <submittedName>
        <fullName evidence="2">Sporulation protein YpjB</fullName>
    </submittedName>
</protein>
<comment type="caution">
    <text evidence="2">The sequence shown here is derived from an EMBL/GenBank/DDBJ whole genome shotgun (WGS) entry which is preliminary data.</text>
</comment>
<reference evidence="2 3" key="1">
    <citation type="submission" date="2022-08" db="EMBL/GenBank/DDBJ databases">
        <title>Paenibacillus endoradicis sp. nov., Paenibacillus radicibacter sp. nov and Paenibacillus pararadicis sp. nov., three cold-adapted plant growth-promoting bacteria isolated from root of Larix gmelinii in Great Khingan.</title>
        <authorList>
            <person name="Xue H."/>
        </authorList>
    </citation>
    <scope>NUCLEOTIDE SEQUENCE [LARGE SCALE GENOMIC DNA]</scope>
    <source>
        <strain evidence="2 3">N5-1-1-5</strain>
    </source>
</reference>
<proteinExistence type="predicted"/>
<dbReference type="Proteomes" id="UP001300012">
    <property type="component" value="Unassembled WGS sequence"/>
</dbReference>
<keyword evidence="1" id="KW-0812">Transmembrane</keyword>
<keyword evidence="1" id="KW-0472">Membrane</keyword>
<dbReference type="Pfam" id="PF09577">
    <property type="entry name" value="Spore_YpjB"/>
    <property type="match status" value="1"/>
</dbReference>
<feature type="transmembrane region" description="Helical" evidence="1">
    <location>
        <begin position="252"/>
        <end position="274"/>
    </location>
</feature>
<keyword evidence="3" id="KW-1185">Reference proteome</keyword>
<sequence>MWYFSQWKGVGFILAVLLGVGLLAGCQSTSKGSHEAAVPKPTQEQLQRVGLLNQTADDMYNKVMQGDFAGGRAVLQQLGDQIPQISYEGITSIEGLNALTETVTQANKVFSSVKFSPEEGQVTAAKIRLATDALTHATQPMWLQYYKLLQEDMDQLEQAAKEQRKAGVQKSVLQFEQHISVIHPSLLISREVADVEKLDSLVGFVSGQARQEQDNYKQITNILPTLRQHVDKLFMKKAATAYLPVIDQQNPILWTLAIGSFIIAALAFAGWRLAKKDNGVIPVRKQDAD</sequence>
<dbReference type="InterPro" id="IPR014231">
    <property type="entry name" value="Spore_YpjB"/>
</dbReference>
<dbReference type="RefSeq" id="WP_258216049.1">
    <property type="nucleotide sequence ID" value="NZ_JANQBD010000020.1"/>
</dbReference>
<gene>
    <name evidence="2" type="ORF">NV381_25180</name>
</gene>
<organism evidence="2 3">
    <name type="scientific">Paenibacillus radicis</name>
    <name type="common">ex Xue et al. 2023</name>
    <dbReference type="NCBI Taxonomy" id="2972489"/>
    <lineage>
        <taxon>Bacteria</taxon>
        <taxon>Bacillati</taxon>
        <taxon>Bacillota</taxon>
        <taxon>Bacilli</taxon>
        <taxon>Bacillales</taxon>
        <taxon>Paenibacillaceae</taxon>
        <taxon>Paenibacillus</taxon>
    </lineage>
</organism>
<dbReference type="EMBL" id="JANQBD010000020">
    <property type="protein sequence ID" value="MCR8634492.1"/>
    <property type="molecule type" value="Genomic_DNA"/>
</dbReference>
<name>A0ABT1YMT5_9BACL</name>
<evidence type="ECO:0000256" key="1">
    <source>
        <dbReference type="SAM" id="Phobius"/>
    </source>
</evidence>
<keyword evidence="1" id="KW-1133">Transmembrane helix</keyword>
<accession>A0ABT1YMT5</accession>
<evidence type="ECO:0000313" key="2">
    <source>
        <dbReference type="EMBL" id="MCR8634492.1"/>
    </source>
</evidence>
<evidence type="ECO:0000313" key="3">
    <source>
        <dbReference type="Proteomes" id="UP001300012"/>
    </source>
</evidence>